<comment type="caution">
    <text evidence="1">The sequence shown here is derived from an EMBL/GenBank/DDBJ whole genome shotgun (WGS) entry which is preliminary data.</text>
</comment>
<evidence type="ECO:0000313" key="1">
    <source>
        <dbReference type="EMBL" id="MFM9331137.1"/>
    </source>
</evidence>
<keyword evidence="2" id="KW-1185">Reference proteome</keyword>
<gene>
    <name evidence="1" type="ORF">ACI1P1_22845</name>
</gene>
<proteinExistence type="predicted"/>
<reference evidence="1" key="1">
    <citation type="submission" date="2024-12" db="EMBL/GenBank/DDBJ databases">
        <authorList>
            <person name="Wu N."/>
        </authorList>
    </citation>
    <scope>NUCLEOTIDE SEQUENCE</scope>
    <source>
        <strain evidence="1">P15</strain>
    </source>
</reference>
<protein>
    <submittedName>
        <fullName evidence="1">Gfo/Idh/MocA family protein</fullName>
    </submittedName>
</protein>
<accession>A0ACC7P9V3</accession>
<dbReference type="Proteomes" id="UP001631969">
    <property type="component" value="Unassembled WGS sequence"/>
</dbReference>
<name>A0ACC7P9V3_9BACL</name>
<sequence>MDKINIGIIGCGNISGIYLTNLTQIFANTRVVACSDLDLDRAAAAAEQYGIPHVLGTSELLAREDIQIVVNLTTPKQHYEVSKQALLAGKHVYVEKPLTLSLEEGKALVQLAKEKGLMLGCAPDTFLGAGLQLCRKLIDDGYIGRPVAATAFMACHGHESWHPAPEFYYQGGGGPMFDMGPYYLTALASLLGPAKTVCGMTASAYEERTITSAPKFGQKIPVEVPTHVAGTILYQNGAVATMITSFDVWSSKLPRIEIYGTGGTLYVPDPNTFGGPVLLQPAGRKEALEIPMIHAYDENSRGIAVADMARSLITGDTHRANGELALHVLELMHAFHTSADSAQYVQLQTSCDRPAPLAPGLVKGYLDPA</sequence>
<dbReference type="EMBL" id="JBJURJ010000016">
    <property type="protein sequence ID" value="MFM9331137.1"/>
    <property type="molecule type" value="Genomic_DNA"/>
</dbReference>
<organism evidence="1 2">
    <name type="scientific">Paenibacillus mesotrionivorans</name>
    <dbReference type="NCBI Taxonomy" id="3160968"/>
    <lineage>
        <taxon>Bacteria</taxon>
        <taxon>Bacillati</taxon>
        <taxon>Bacillota</taxon>
        <taxon>Bacilli</taxon>
        <taxon>Bacillales</taxon>
        <taxon>Paenibacillaceae</taxon>
        <taxon>Paenibacillus</taxon>
    </lineage>
</organism>
<evidence type="ECO:0000313" key="2">
    <source>
        <dbReference type="Proteomes" id="UP001631969"/>
    </source>
</evidence>